<protein>
    <submittedName>
        <fullName evidence="1">Uncharacterized protein</fullName>
    </submittedName>
</protein>
<name>A0A8T0TY27_PANVG</name>
<evidence type="ECO:0000313" key="2">
    <source>
        <dbReference type="Proteomes" id="UP000823388"/>
    </source>
</evidence>
<comment type="caution">
    <text evidence="1">The sequence shown here is derived from an EMBL/GenBank/DDBJ whole genome shotgun (WGS) entry which is preliminary data.</text>
</comment>
<reference evidence="1" key="1">
    <citation type="submission" date="2020-05" db="EMBL/GenBank/DDBJ databases">
        <title>WGS assembly of Panicum virgatum.</title>
        <authorList>
            <person name="Lovell J.T."/>
            <person name="Jenkins J."/>
            <person name="Shu S."/>
            <person name="Juenger T.E."/>
            <person name="Schmutz J."/>
        </authorList>
    </citation>
    <scope>NUCLEOTIDE SEQUENCE</scope>
    <source>
        <strain evidence="1">AP13</strain>
    </source>
</reference>
<proteinExistence type="predicted"/>
<dbReference type="Proteomes" id="UP000823388">
    <property type="component" value="Chromosome 4K"/>
</dbReference>
<organism evidence="1 2">
    <name type="scientific">Panicum virgatum</name>
    <name type="common">Blackwell switchgrass</name>
    <dbReference type="NCBI Taxonomy" id="38727"/>
    <lineage>
        <taxon>Eukaryota</taxon>
        <taxon>Viridiplantae</taxon>
        <taxon>Streptophyta</taxon>
        <taxon>Embryophyta</taxon>
        <taxon>Tracheophyta</taxon>
        <taxon>Spermatophyta</taxon>
        <taxon>Magnoliopsida</taxon>
        <taxon>Liliopsida</taxon>
        <taxon>Poales</taxon>
        <taxon>Poaceae</taxon>
        <taxon>PACMAD clade</taxon>
        <taxon>Panicoideae</taxon>
        <taxon>Panicodae</taxon>
        <taxon>Paniceae</taxon>
        <taxon>Panicinae</taxon>
        <taxon>Panicum</taxon>
        <taxon>Panicum sect. Hiantes</taxon>
    </lineage>
</organism>
<gene>
    <name evidence="1" type="ORF">PVAP13_4KG311010</name>
</gene>
<accession>A0A8T0TY27</accession>
<evidence type="ECO:0000313" key="1">
    <source>
        <dbReference type="EMBL" id="KAG2612859.1"/>
    </source>
</evidence>
<dbReference type="EMBL" id="CM029043">
    <property type="protein sequence ID" value="KAG2612859.1"/>
    <property type="molecule type" value="Genomic_DNA"/>
</dbReference>
<dbReference type="AlphaFoldDB" id="A0A8T0TY27"/>
<sequence length="110" mass="12136">MTDVTAMKFEELACTRTEPPSIVTPLATSTARRRCKHYDKSSVRRSVRLAQRKALKDLGIIANDGKLNEDAIQDCADILKEVPPDLLKSLANLKSKDFWDVVAGLTLPPG</sequence>
<keyword evidence="2" id="KW-1185">Reference proteome</keyword>